<dbReference type="EMBL" id="JABAFD010000004">
    <property type="protein sequence ID" value="NME09451.1"/>
    <property type="molecule type" value="Genomic_DNA"/>
</dbReference>
<comment type="caution">
    <text evidence="1">The sequence shown here is derived from an EMBL/GenBank/DDBJ whole genome shotgun (WGS) entry which is preliminary data.</text>
</comment>
<proteinExistence type="predicted"/>
<protein>
    <submittedName>
        <fullName evidence="1">Uncharacterized protein</fullName>
    </submittedName>
</protein>
<name>A0AA44DKT3_PARBF</name>
<gene>
    <name evidence="1" type="ORF">HF875_07960</name>
</gene>
<dbReference type="Proteomes" id="UP000573963">
    <property type="component" value="Unassembled WGS sequence"/>
</dbReference>
<dbReference type="AlphaFoldDB" id="A0AA44DKT3"/>
<organism evidence="1 2">
    <name type="scientific">Paraclostridium bifermentans</name>
    <name type="common">Clostridium bifermentans</name>
    <dbReference type="NCBI Taxonomy" id="1490"/>
    <lineage>
        <taxon>Bacteria</taxon>
        <taxon>Bacillati</taxon>
        <taxon>Bacillota</taxon>
        <taxon>Clostridia</taxon>
        <taxon>Peptostreptococcales</taxon>
        <taxon>Peptostreptococcaceae</taxon>
        <taxon>Paraclostridium</taxon>
    </lineage>
</organism>
<sequence length="166" mass="19165">MYIVNAVDSFCDMKLATTTGRGEKKLYLSPTDSLDFIQNYLGISIANGSNLYKYNDDVRVRTIGYTGFIKKSNLVNVFNRSASEYQNTTKYRTNLSKLRESNQRFLESMNDVEYFKIDCSISQGRIYIGSKDSNWFAIPSFCIPRESQVKITNLNNSKEIEFEIIY</sequence>
<reference evidence="1 2" key="1">
    <citation type="submission" date="2020-04" db="EMBL/GenBank/DDBJ databases">
        <authorList>
            <person name="Hitch T.C.A."/>
            <person name="Wylensek D."/>
            <person name="Clavel T."/>
        </authorList>
    </citation>
    <scope>NUCLEOTIDE SEQUENCE [LARGE SCALE GENOMIC DNA]</scope>
    <source>
        <strain evidence="1 2">Med78_4-601-WT-2</strain>
    </source>
</reference>
<dbReference type="RefSeq" id="WP_168932062.1">
    <property type="nucleotide sequence ID" value="NZ_JABAFD010000004.1"/>
</dbReference>
<accession>A0AA44DKT3</accession>
<evidence type="ECO:0000313" key="2">
    <source>
        <dbReference type="Proteomes" id="UP000573963"/>
    </source>
</evidence>
<evidence type="ECO:0000313" key="1">
    <source>
        <dbReference type="EMBL" id="NME09451.1"/>
    </source>
</evidence>